<keyword evidence="3" id="KW-1185">Reference proteome</keyword>
<proteinExistence type="predicted"/>
<reference evidence="3" key="1">
    <citation type="submission" date="2015-08" db="EMBL/GenBank/DDBJ databases">
        <authorList>
            <person name="Varghese N."/>
        </authorList>
    </citation>
    <scope>NUCLEOTIDE SEQUENCE [LARGE SCALE GENOMIC DNA]</scope>
    <source>
        <strain evidence="3">DSM 27808</strain>
    </source>
</reference>
<dbReference type="AlphaFoldDB" id="A0A0K6H5Z9"/>
<sequence>MKIAILTQPLHNNYGGNLQNFALQKVLKDMGHEPVTIDRHHPIKLRAKLRLGYFKRLVFHYLKGQPKPSFKAYFSNKHLATKREEITRFIGTYITKTPRLYSDVAVQKAFAQGKFDAVVVGSDQCWRPMYSPNIYSYFLDFLSQNNGIKKMAYAASFGTDEWEYTAEQTERCKQLTQQFGKITVREKAAVGLVKEKLNADAEFVLDPTLLLNKEDYQQLFNCLSLPANKGIYTYILDSSDWKQQIVETAKSTLSLPQYSNQHNEQTLEEQKIPSIEGWIKGFADADFVITDSFHGTVFSIIFNKPFISLVNINRGASRFESILSEFDLLDRLVGEFDKKQVEDLLDSSIDYGTVQEKLQSLRGHSFELLKAGLKNGKK</sequence>
<evidence type="ECO:0000313" key="2">
    <source>
        <dbReference type="EMBL" id="CUA86420.1"/>
    </source>
</evidence>
<dbReference type="OrthoDB" id="9799278at2"/>
<dbReference type="InterPro" id="IPR007345">
    <property type="entry name" value="Polysacch_pyruvyl_Trfase"/>
</dbReference>
<feature type="domain" description="Polysaccharide pyruvyl transferase" evidence="1">
    <location>
        <begin position="13"/>
        <end position="311"/>
    </location>
</feature>
<dbReference type="EMBL" id="CYHB01000004">
    <property type="protein sequence ID" value="CUA86420.1"/>
    <property type="molecule type" value="Genomic_DNA"/>
</dbReference>
<dbReference type="Proteomes" id="UP000182598">
    <property type="component" value="Unassembled WGS sequence"/>
</dbReference>
<organism evidence="2 3">
    <name type="scientific">Pseudidiomarina woesei</name>
    <dbReference type="NCBI Taxonomy" id="1381080"/>
    <lineage>
        <taxon>Bacteria</taxon>
        <taxon>Pseudomonadati</taxon>
        <taxon>Pseudomonadota</taxon>
        <taxon>Gammaproteobacteria</taxon>
        <taxon>Alteromonadales</taxon>
        <taxon>Idiomarinaceae</taxon>
        <taxon>Pseudidiomarina</taxon>
    </lineage>
</organism>
<protein>
    <submittedName>
        <fullName evidence="2">Polysaccharide pyruvyl transferase</fullName>
    </submittedName>
</protein>
<name>A0A0K6H5Z9_9GAMM</name>
<dbReference type="GO" id="GO:0016740">
    <property type="term" value="F:transferase activity"/>
    <property type="evidence" value="ECO:0007669"/>
    <property type="project" value="UniProtKB-KW"/>
</dbReference>
<evidence type="ECO:0000313" key="3">
    <source>
        <dbReference type="Proteomes" id="UP000182598"/>
    </source>
</evidence>
<keyword evidence="2" id="KW-0808">Transferase</keyword>
<evidence type="ECO:0000259" key="1">
    <source>
        <dbReference type="Pfam" id="PF04230"/>
    </source>
</evidence>
<accession>A0A0K6H5Z9</accession>
<dbReference type="RefSeq" id="WP_055439147.1">
    <property type="nucleotide sequence ID" value="NZ_CYHB01000004.1"/>
</dbReference>
<gene>
    <name evidence="2" type="ORF">Ga0061064_1479</name>
</gene>
<dbReference type="Pfam" id="PF04230">
    <property type="entry name" value="PS_pyruv_trans"/>
    <property type="match status" value="1"/>
</dbReference>